<feature type="region of interest" description="Disordered" evidence="7">
    <location>
        <begin position="423"/>
        <end position="504"/>
    </location>
</feature>
<organism evidence="9 10">
    <name type="scientific">Chaetomium fimeti</name>
    <dbReference type="NCBI Taxonomy" id="1854472"/>
    <lineage>
        <taxon>Eukaryota</taxon>
        <taxon>Fungi</taxon>
        <taxon>Dikarya</taxon>
        <taxon>Ascomycota</taxon>
        <taxon>Pezizomycotina</taxon>
        <taxon>Sordariomycetes</taxon>
        <taxon>Sordariomycetidae</taxon>
        <taxon>Sordariales</taxon>
        <taxon>Chaetomiaceae</taxon>
        <taxon>Chaetomium</taxon>
    </lineage>
</organism>
<evidence type="ECO:0000256" key="1">
    <source>
        <dbReference type="ARBA" id="ARBA00022574"/>
    </source>
</evidence>
<keyword evidence="10" id="KW-1185">Reference proteome</keyword>
<dbReference type="Proteomes" id="UP001278766">
    <property type="component" value="Unassembled WGS sequence"/>
</dbReference>
<evidence type="ECO:0000256" key="2">
    <source>
        <dbReference type="ARBA" id="ARBA00022723"/>
    </source>
</evidence>
<dbReference type="PANTHER" id="PTHR46200:SF1">
    <property type="entry name" value="GATOR COMPLEX PROTEIN WDR24"/>
    <property type="match status" value="1"/>
</dbReference>
<reference evidence="9" key="1">
    <citation type="journal article" date="2023" name="Mol. Phylogenet. Evol.">
        <title>Genome-scale phylogeny and comparative genomics of the fungal order Sordariales.</title>
        <authorList>
            <person name="Hensen N."/>
            <person name="Bonometti L."/>
            <person name="Westerberg I."/>
            <person name="Brannstrom I.O."/>
            <person name="Guillou S."/>
            <person name="Cros-Aarteil S."/>
            <person name="Calhoun S."/>
            <person name="Haridas S."/>
            <person name="Kuo A."/>
            <person name="Mondo S."/>
            <person name="Pangilinan J."/>
            <person name="Riley R."/>
            <person name="LaButti K."/>
            <person name="Andreopoulos B."/>
            <person name="Lipzen A."/>
            <person name="Chen C."/>
            <person name="Yan M."/>
            <person name="Daum C."/>
            <person name="Ng V."/>
            <person name="Clum A."/>
            <person name="Steindorff A."/>
            <person name="Ohm R.A."/>
            <person name="Martin F."/>
            <person name="Silar P."/>
            <person name="Natvig D.O."/>
            <person name="Lalanne C."/>
            <person name="Gautier V."/>
            <person name="Ament-Velasquez S.L."/>
            <person name="Kruys A."/>
            <person name="Hutchinson M.I."/>
            <person name="Powell A.J."/>
            <person name="Barry K."/>
            <person name="Miller A.N."/>
            <person name="Grigoriev I.V."/>
            <person name="Debuchy R."/>
            <person name="Gladieux P."/>
            <person name="Hiltunen Thoren M."/>
            <person name="Johannesson H."/>
        </authorList>
    </citation>
    <scope>NUCLEOTIDE SEQUENCE</scope>
    <source>
        <strain evidence="9">CBS 168.71</strain>
    </source>
</reference>
<dbReference type="PROSITE" id="PS50082">
    <property type="entry name" value="WD_REPEATS_2"/>
    <property type="match status" value="2"/>
</dbReference>
<evidence type="ECO:0000256" key="3">
    <source>
        <dbReference type="ARBA" id="ARBA00022737"/>
    </source>
</evidence>
<feature type="compositionally biased region" description="Polar residues" evidence="7">
    <location>
        <begin position="447"/>
        <end position="461"/>
    </location>
</feature>
<dbReference type="InterPro" id="IPR036322">
    <property type="entry name" value="WD40_repeat_dom_sf"/>
</dbReference>
<reference evidence="9" key="2">
    <citation type="submission" date="2023-06" db="EMBL/GenBank/DDBJ databases">
        <authorList>
            <consortium name="Lawrence Berkeley National Laboratory"/>
            <person name="Haridas S."/>
            <person name="Hensen N."/>
            <person name="Bonometti L."/>
            <person name="Westerberg I."/>
            <person name="Brannstrom I.O."/>
            <person name="Guillou S."/>
            <person name="Cros-Aarteil S."/>
            <person name="Calhoun S."/>
            <person name="Kuo A."/>
            <person name="Mondo S."/>
            <person name="Pangilinan J."/>
            <person name="Riley R."/>
            <person name="Labutti K."/>
            <person name="Andreopoulos B."/>
            <person name="Lipzen A."/>
            <person name="Chen C."/>
            <person name="Yanf M."/>
            <person name="Daum C."/>
            <person name="Ng V."/>
            <person name="Clum A."/>
            <person name="Steindorff A."/>
            <person name="Ohm R."/>
            <person name="Martin F."/>
            <person name="Silar P."/>
            <person name="Natvig D."/>
            <person name="Lalanne C."/>
            <person name="Gautier V."/>
            <person name="Ament-Velasquez S.L."/>
            <person name="Kruys A."/>
            <person name="Hutchinson M.I."/>
            <person name="Powell A.J."/>
            <person name="Barry K."/>
            <person name="Miller A.N."/>
            <person name="Grigoriev I.V."/>
            <person name="Debuchy R."/>
            <person name="Gladieux P."/>
            <person name="Thoren M.H."/>
            <person name="Johannesson H."/>
        </authorList>
    </citation>
    <scope>NUCLEOTIDE SEQUENCE</scope>
    <source>
        <strain evidence="9">CBS 168.71</strain>
    </source>
</reference>
<dbReference type="SUPFAM" id="SSF52317">
    <property type="entry name" value="Class I glutamine amidotransferase-like"/>
    <property type="match status" value="1"/>
</dbReference>
<evidence type="ECO:0000259" key="8">
    <source>
        <dbReference type="Pfam" id="PF01965"/>
    </source>
</evidence>
<dbReference type="EMBL" id="JAUEPN010000001">
    <property type="protein sequence ID" value="KAK3299808.1"/>
    <property type="molecule type" value="Genomic_DNA"/>
</dbReference>
<feature type="compositionally biased region" description="Low complexity" evidence="7">
    <location>
        <begin position="487"/>
        <end position="503"/>
    </location>
</feature>
<dbReference type="PANTHER" id="PTHR46200">
    <property type="entry name" value="GATOR COMPLEX PROTEIN WDR24"/>
    <property type="match status" value="1"/>
</dbReference>
<dbReference type="InterPro" id="IPR002818">
    <property type="entry name" value="DJ-1/PfpI"/>
</dbReference>
<accession>A0AAE0LW53</accession>
<comment type="caution">
    <text evidence="9">The sequence shown here is derived from an EMBL/GenBank/DDBJ whole genome shotgun (WGS) entry which is preliminary data.</text>
</comment>
<dbReference type="PROSITE" id="PS50294">
    <property type="entry name" value="WD_REPEATS_REGION"/>
    <property type="match status" value="1"/>
</dbReference>
<evidence type="ECO:0000256" key="6">
    <source>
        <dbReference type="PROSITE-ProRule" id="PRU00221"/>
    </source>
</evidence>
<feature type="region of interest" description="Disordered" evidence="7">
    <location>
        <begin position="768"/>
        <end position="801"/>
    </location>
</feature>
<feature type="repeat" description="WD" evidence="6">
    <location>
        <begin position="163"/>
        <end position="205"/>
    </location>
</feature>
<keyword evidence="1 6" id="KW-0853">WD repeat</keyword>
<dbReference type="SUPFAM" id="SSF50978">
    <property type="entry name" value="WD40 repeat-like"/>
    <property type="match status" value="1"/>
</dbReference>
<evidence type="ECO:0000313" key="9">
    <source>
        <dbReference type="EMBL" id="KAK3299808.1"/>
    </source>
</evidence>
<dbReference type="Gene3D" id="3.40.50.880">
    <property type="match status" value="1"/>
</dbReference>
<evidence type="ECO:0000256" key="7">
    <source>
        <dbReference type="SAM" id="MobiDB-lite"/>
    </source>
</evidence>
<dbReference type="GeneID" id="87842772"/>
<dbReference type="InterPro" id="IPR001680">
    <property type="entry name" value="WD40_rpt"/>
</dbReference>
<keyword evidence="3" id="KW-0677">Repeat</keyword>
<feature type="region of interest" description="Disordered" evidence="7">
    <location>
        <begin position="674"/>
        <end position="703"/>
    </location>
</feature>
<protein>
    <recommendedName>
        <fullName evidence="8">DJ-1/PfpI domain-containing protein</fullName>
    </recommendedName>
</protein>
<dbReference type="PROSITE" id="PS00678">
    <property type="entry name" value="WD_REPEATS_1"/>
    <property type="match status" value="1"/>
</dbReference>
<dbReference type="GO" id="GO:0008270">
    <property type="term" value="F:zinc ion binding"/>
    <property type="evidence" value="ECO:0007669"/>
    <property type="project" value="UniProtKB-KW"/>
</dbReference>
<dbReference type="SMART" id="SM00320">
    <property type="entry name" value="WD40"/>
    <property type="match status" value="5"/>
</dbReference>
<dbReference type="GO" id="GO:1904263">
    <property type="term" value="P:positive regulation of TORC1 signaling"/>
    <property type="evidence" value="ECO:0007669"/>
    <property type="project" value="TreeGrafter"/>
</dbReference>
<dbReference type="GO" id="GO:0016239">
    <property type="term" value="P:positive regulation of macroautophagy"/>
    <property type="evidence" value="ECO:0007669"/>
    <property type="project" value="TreeGrafter"/>
</dbReference>
<feature type="compositionally biased region" description="Basic residues" evidence="7">
    <location>
        <begin position="475"/>
        <end position="486"/>
    </location>
</feature>
<keyword evidence="4" id="KW-0863">Zinc-finger</keyword>
<sequence length="1529" mass="166613">MYSIGNQGKIMRKLLGKTTSDSAHDTPPQAAITSSPLAPHYRPTASQDAVYDAGVPIASLDRSPDGRSAVLAGRHVLKTVTFDGLTVKDGIDLRALLNAQPSQRSNIPTTSVADQLSIKAVKWGEPQGKQALFTAGASGKIFQYDLVRAGTTAIGSPVDCVQIREDSRQVNALDINPHRNSWLLSGSQDGIVRCFDVRQPTQTRTGATFRSIQAFKCNADGVHHVQWSPRDGFLFASATEQGFVLKWDMRKPSAPILRIKAHEKACMSMAWHPDGIHLVSGGLDSKCNIWDMSKQDKRQKPKWTLSTPAPAGALAWRPGQWSATAQGKRASQLAISYDETSQKRYGINVVHIWDLARPTMPYKEIQRFDSSPSAILWHDQYLLWTAGQDGIFSQCDITFAPKVIDRQAVSTMAFSPRGDVLMLLDERPPPQRPRPHVLHHDDVGVPSYSSSPTTPRFSVSRSDSEDDAMGSFIGPKRRGSRRRRPSTRSTATLSTTPPAGPTTEEIMSLEQTIKATGTYKPQQAMAVGHVPSTANVDVYGYLAMNYLEALHKDLPYSAGSGSLPDRVATILEHYARAAASVKHFRLAQTWRILAYAVDMLLHRRAQYHLDRRMDRHHYAAKRKSEAKAKAKAKALAELFNAPIQTTVDGEETPRKVVSIASFDKALHPRSLLSEELESTSNVPTPVARPVPDDPGVPHSAERERGRKLTPIVEPESFTLPPAAHPPSLVIRKRLDSVPLSVASHDSGATHASTEGYDFYDTEAILGKPVKVPSPRSNPTQVHEHRERGSPGTTRRPLLRQDSEESYVHLFSISDDSRRATGLTASSDGSLTGQAARAAIVAGLRDGNEDALQDHIGGKEIRRATEHNPDVPFRTMLGRTETDMTGFTDEHHAITQTTTDSFESRFPSQTDADFVVESPLLEPPSPESPMSPDDDQSPFIVETDYLCWPDDHPYPYPVDPASGFSAVSSTPLQPYALISRALAFETKSSALNASAIILLLKPLLPDGVLDHFQATAILRQHHARLMSMKLFTEAALLRKLCMKGWPGGSLATWGDNYPAIFTSAQQGVQASFACTSCHKPRDVDRRASSTESVWRCERCKAVMAPCAVCGARDAVAPTAAMPLPTSPHPKPWFAQHHHQRAESDEPTLTTWWYCPGCGHGGHSSCLQAWHATLEGGMHAALDDAPGSEPSDGCCPLDGCGHACLPGRPGAETVVTRTEDASRVVREATRAVAKATVAAAAAAAAERGVGTAAEVSHLAGQFAEEQQVDVGVGGGGGGSGGVGGHYGGGKPALPVRSDGNDIPQSRAVETLRIAVMLETVQLSDIVGIDLIGNLSQAYMNAIDSFEPKWSVFAPHAVEMEFLYLASTLDPTFTTPGMRIVPNMTYDDCPRDLDMVITGGPMFTHRPAPADRFMREAWPRTRVWMTTCTGSMWLASTGLLDGLKATTNRECKEVAKKMHPDVKWQDQRWVVEEKPYDGEGKGELWTAGGAGAGVNMIATYLLENFDKEFVTTLALRPLEFRLDGNMSQFYLA</sequence>
<dbReference type="Pfam" id="PF01965">
    <property type="entry name" value="DJ-1_PfpI"/>
    <property type="match status" value="1"/>
</dbReference>
<keyword evidence="5" id="KW-0862">Zinc</keyword>
<dbReference type="InterPro" id="IPR019775">
    <property type="entry name" value="WD40_repeat_CS"/>
</dbReference>
<dbReference type="GO" id="GO:0061700">
    <property type="term" value="C:GATOR2 complex"/>
    <property type="evidence" value="ECO:0007669"/>
    <property type="project" value="TreeGrafter"/>
</dbReference>
<feature type="domain" description="DJ-1/PfpI" evidence="8">
    <location>
        <begin position="1364"/>
        <end position="1471"/>
    </location>
</feature>
<dbReference type="GO" id="GO:0005829">
    <property type="term" value="C:cytosol"/>
    <property type="evidence" value="ECO:0007669"/>
    <property type="project" value="TreeGrafter"/>
</dbReference>
<name>A0AAE0LW53_9PEZI</name>
<dbReference type="RefSeq" id="XP_062663322.1">
    <property type="nucleotide sequence ID" value="XM_062805824.1"/>
</dbReference>
<evidence type="ECO:0000256" key="5">
    <source>
        <dbReference type="ARBA" id="ARBA00022833"/>
    </source>
</evidence>
<feature type="region of interest" description="Disordered" evidence="7">
    <location>
        <begin position="18"/>
        <end position="39"/>
    </location>
</feature>
<dbReference type="GO" id="GO:0005774">
    <property type="term" value="C:vacuolar membrane"/>
    <property type="evidence" value="ECO:0007669"/>
    <property type="project" value="TreeGrafter"/>
</dbReference>
<feature type="repeat" description="WD" evidence="6">
    <location>
        <begin position="259"/>
        <end position="300"/>
    </location>
</feature>
<keyword evidence="2" id="KW-0479">Metal-binding</keyword>
<dbReference type="InterPro" id="IPR029062">
    <property type="entry name" value="Class_I_gatase-like"/>
</dbReference>
<proteinExistence type="predicted"/>
<evidence type="ECO:0000256" key="4">
    <source>
        <dbReference type="ARBA" id="ARBA00022771"/>
    </source>
</evidence>
<dbReference type="Gene3D" id="2.130.10.10">
    <property type="entry name" value="YVTN repeat-like/Quinoprotein amine dehydrogenase"/>
    <property type="match status" value="2"/>
</dbReference>
<gene>
    <name evidence="9" type="ORF">B0H64DRAFT_427996</name>
</gene>
<dbReference type="InterPro" id="IPR015943">
    <property type="entry name" value="WD40/YVTN_repeat-like_dom_sf"/>
</dbReference>
<dbReference type="InterPro" id="IPR037590">
    <property type="entry name" value="WDR24"/>
</dbReference>
<evidence type="ECO:0000313" key="10">
    <source>
        <dbReference type="Proteomes" id="UP001278766"/>
    </source>
</evidence>
<dbReference type="Pfam" id="PF00400">
    <property type="entry name" value="WD40"/>
    <property type="match status" value="2"/>
</dbReference>